<dbReference type="AlphaFoldDB" id="A0A9P7CZS2"/>
<organism evidence="2 3">
    <name type="scientific">Suillus placidus</name>
    <dbReference type="NCBI Taxonomy" id="48579"/>
    <lineage>
        <taxon>Eukaryota</taxon>
        <taxon>Fungi</taxon>
        <taxon>Dikarya</taxon>
        <taxon>Basidiomycota</taxon>
        <taxon>Agaricomycotina</taxon>
        <taxon>Agaricomycetes</taxon>
        <taxon>Agaricomycetidae</taxon>
        <taxon>Boletales</taxon>
        <taxon>Suillineae</taxon>
        <taxon>Suillaceae</taxon>
        <taxon>Suillus</taxon>
    </lineage>
</organism>
<evidence type="ECO:0000313" key="3">
    <source>
        <dbReference type="Proteomes" id="UP000714275"/>
    </source>
</evidence>
<proteinExistence type="predicted"/>
<evidence type="ECO:0000256" key="1">
    <source>
        <dbReference type="SAM" id="Phobius"/>
    </source>
</evidence>
<feature type="transmembrane region" description="Helical" evidence="1">
    <location>
        <begin position="12"/>
        <end position="34"/>
    </location>
</feature>
<gene>
    <name evidence="2" type="ORF">EV702DRAFT_1047436</name>
</gene>
<reference evidence="2" key="1">
    <citation type="journal article" date="2020" name="New Phytol.">
        <title>Comparative genomics reveals dynamic genome evolution in host specialist ectomycorrhizal fungi.</title>
        <authorList>
            <person name="Lofgren L.A."/>
            <person name="Nguyen N.H."/>
            <person name="Vilgalys R."/>
            <person name="Ruytinx J."/>
            <person name="Liao H.L."/>
            <person name="Branco S."/>
            <person name="Kuo A."/>
            <person name="LaButti K."/>
            <person name="Lipzen A."/>
            <person name="Andreopoulos W."/>
            <person name="Pangilinan J."/>
            <person name="Riley R."/>
            <person name="Hundley H."/>
            <person name="Na H."/>
            <person name="Barry K."/>
            <person name="Grigoriev I.V."/>
            <person name="Stajich J.E."/>
            <person name="Kennedy P.G."/>
        </authorList>
    </citation>
    <scope>NUCLEOTIDE SEQUENCE</scope>
    <source>
        <strain evidence="2">DOB743</strain>
    </source>
</reference>
<sequence length="144" mass="15417">MDTIAFLNSNRGIIATTLMGCPILIAINVPYLMAGHAVKDPSLLQYQRIRHIKLWGVARPWACGLTFALAETVSKNACDDHCAGRGDSESTSKGYLVDAVNTKPEVAGSRLIGLVSHGRTLELPQVGSNFKVSRPSWHSQGSGG</sequence>
<protein>
    <submittedName>
        <fullName evidence="2">Uncharacterized protein</fullName>
    </submittedName>
</protein>
<evidence type="ECO:0000313" key="2">
    <source>
        <dbReference type="EMBL" id="KAG1774915.1"/>
    </source>
</evidence>
<name>A0A9P7CZS2_9AGAM</name>
<keyword evidence="1" id="KW-0472">Membrane</keyword>
<keyword evidence="1" id="KW-1133">Transmembrane helix</keyword>
<accession>A0A9P7CZS2</accession>
<dbReference type="EMBL" id="JABBWD010000038">
    <property type="protein sequence ID" value="KAG1774915.1"/>
    <property type="molecule type" value="Genomic_DNA"/>
</dbReference>
<keyword evidence="1" id="KW-0812">Transmembrane</keyword>
<keyword evidence="3" id="KW-1185">Reference proteome</keyword>
<comment type="caution">
    <text evidence="2">The sequence shown here is derived from an EMBL/GenBank/DDBJ whole genome shotgun (WGS) entry which is preliminary data.</text>
</comment>
<dbReference type="Proteomes" id="UP000714275">
    <property type="component" value="Unassembled WGS sequence"/>
</dbReference>